<feature type="domain" description="CARD" evidence="2">
    <location>
        <begin position="1"/>
        <end position="92"/>
    </location>
</feature>
<feature type="compositionally biased region" description="Basic and acidic residues" evidence="1">
    <location>
        <begin position="287"/>
        <end position="319"/>
    </location>
</feature>
<dbReference type="GeneID" id="106055445"/>
<evidence type="ECO:0000259" key="2">
    <source>
        <dbReference type="PROSITE" id="PS50209"/>
    </source>
</evidence>
<feature type="compositionally biased region" description="Acidic residues" evidence="1">
    <location>
        <begin position="233"/>
        <end position="243"/>
    </location>
</feature>
<dbReference type="GO" id="GO:0002020">
    <property type="term" value="F:protease binding"/>
    <property type="evidence" value="ECO:0007669"/>
    <property type="project" value="InterPro"/>
</dbReference>
<dbReference type="PANTHER" id="PTHR15034">
    <property type="entry name" value="DEATH DOMAIN-CONTAINING PROTEIN CRADD"/>
    <property type="match status" value="1"/>
</dbReference>
<dbReference type="PROSITE" id="PS50209">
    <property type="entry name" value="CARD"/>
    <property type="match status" value="1"/>
</dbReference>
<dbReference type="InterPro" id="IPR011029">
    <property type="entry name" value="DEATH-like_dom_sf"/>
</dbReference>
<name>A0A9W2ZUG3_BIOGL</name>
<keyword evidence="3" id="KW-1185">Reference proteome</keyword>
<evidence type="ECO:0000313" key="3">
    <source>
        <dbReference type="Proteomes" id="UP001165740"/>
    </source>
</evidence>
<feature type="region of interest" description="Disordered" evidence="1">
    <location>
        <begin position="103"/>
        <end position="126"/>
    </location>
</feature>
<dbReference type="GO" id="GO:0042981">
    <property type="term" value="P:regulation of apoptotic process"/>
    <property type="evidence" value="ECO:0007669"/>
    <property type="project" value="InterPro"/>
</dbReference>
<sequence length="342" mass="38930">MLKRHQMLLNANHEFLVNEIPMEETLKAIRGKHILTWHDFDQLKTLRHQGRKALARYFLAVLPHRGQRAFQAFLESLQEANAQHLVELLLQQAGVMNMEDLFNQQSPEPDMAPKTPTDSPLPPGPDPHEYAVRLVRNAKYIRRFVDPADISPILTQNKIITPREADIVLHLHGRNKKWDLLMTALLQRGERAYQAFMAALIQKGYSSVFHTIQETTTEFSGSEDESGRNSDTMGDEVVIESDDDIKRETSTSIHNKKSLEDILLNDINSRNSRADDALLALSSDLKTGNDDWNEGRNADKPKISDNQHNNQDSKTDNKVKALRRKSNAGNLNAVEEETEAHY</sequence>
<dbReference type="Proteomes" id="UP001165740">
    <property type="component" value="Chromosome 3"/>
</dbReference>
<reference evidence="4" key="1">
    <citation type="submission" date="2025-08" db="UniProtKB">
        <authorList>
            <consortium name="RefSeq"/>
        </authorList>
    </citation>
    <scope>IDENTIFICATION</scope>
</reference>
<dbReference type="SUPFAM" id="SSF47986">
    <property type="entry name" value="DEATH domain"/>
    <property type="match status" value="2"/>
</dbReference>
<dbReference type="GO" id="GO:0070513">
    <property type="term" value="F:death domain binding"/>
    <property type="evidence" value="ECO:0007669"/>
    <property type="project" value="InterPro"/>
</dbReference>
<dbReference type="AlphaFoldDB" id="A0A9W2ZUG3"/>
<dbReference type="InterPro" id="IPR001315">
    <property type="entry name" value="CARD"/>
</dbReference>
<dbReference type="RefSeq" id="XP_055878523.1">
    <property type="nucleotide sequence ID" value="XM_056022548.1"/>
</dbReference>
<dbReference type="OrthoDB" id="6091740at2759"/>
<feature type="region of interest" description="Disordered" evidence="1">
    <location>
        <begin position="285"/>
        <end position="342"/>
    </location>
</feature>
<accession>A0A9W2ZUG3</accession>
<dbReference type="OMA" id="LNANHEF"/>
<dbReference type="Gene3D" id="1.10.533.10">
    <property type="entry name" value="Death Domain, Fas"/>
    <property type="match status" value="2"/>
</dbReference>
<dbReference type="SMART" id="SM00114">
    <property type="entry name" value="CARD"/>
    <property type="match status" value="1"/>
</dbReference>
<dbReference type="CDD" id="cd01671">
    <property type="entry name" value="CARD"/>
    <property type="match status" value="2"/>
</dbReference>
<feature type="region of interest" description="Disordered" evidence="1">
    <location>
        <begin position="216"/>
        <end position="252"/>
    </location>
</feature>
<organism evidence="3 4">
    <name type="scientific">Biomphalaria glabrata</name>
    <name type="common">Bloodfluke planorb</name>
    <name type="synonym">Freshwater snail</name>
    <dbReference type="NCBI Taxonomy" id="6526"/>
    <lineage>
        <taxon>Eukaryota</taxon>
        <taxon>Metazoa</taxon>
        <taxon>Spiralia</taxon>
        <taxon>Lophotrochozoa</taxon>
        <taxon>Mollusca</taxon>
        <taxon>Gastropoda</taxon>
        <taxon>Heterobranchia</taxon>
        <taxon>Euthyneura</taxon>
        <taxon>Panpulmonata</taxon>
        <taxon>Hygrophila</taxon>
        <taxon>Lymnaeoidea</taxon>
        <taxon>Planorbidae</taxon>
        <taxon>Biomphalaria</taxon>
    </lineage>
</organism>
<dbReference type="InterPro" id="IPR037939">
    <property type="entry name" value="CRADD"/>
</dbReference>
<proteinExistence type="predicted"/>
<evidence type="ECO:0000256" key="1">
    <source>
        <dbReference type="SAM" id="MobiDB-lite"/>
    </source>
</evidence>
<dbReference type="Pfam" id="PF00619">
    <property type="entry name" value="CARD"/>
    <property type="match status" value="2"/>
</dbReference>
<dbReference type="PANTHER" id="PTHR15034:SF5">
    <property type="entry name" value="DEATH DOMAIN-CONTAINING PROTEIN CRADD"/>
    <property type="match status" value="1"/>
</dbReference>
<evidence type="ECO:0000313" key="4">
    <source>
        <dbReference type="RefSeq" id="XP_055878523.1"/>
    </source>
</evidence>
<gene>
    <name evidence="4" type="primary">LOC106055445</name>
</gene>
<protein>
    <submittedName>
        <fullName evidence="4">Uncharacterized protein LOC106055445</fullName>
    </submittedName>
</protein>